<dbReference type="InterPro" id="IPR035647">
    <property type="entry name" value="EFG_III/V"/>
</dbReference>
<dbReference type="InterPro" id="IPR031157">
    <property type="entry name" value="G_TR_CS"/>
</dbReference>
<dbReference type="InterPro" id="IPR004540">
    <property type="entry name" value="Transl_elong_EFG/EF2"/>
</dbReference>
<gene>
    <name evidence="8" type="primary">fusA</name>
    <name evidence="10" type="ORF">C8N46_105126</name>
</gene>
<feature type="binding site" evidence="8">
    <location>
        <begin position="146"/>
        <end position="149"/>
    </location>
    <ligand>
        <name>GTP</name>
        <dbReference type="ChEBI" id="CHEBI:37565"/>
    </ligand>
</feature>
<accession>A0A2T6BY28</accession>
<dbReference type="Pfam" id="PF14492">
    <property type="entry name" value="EFG_III"/>
    <property type="match status" value="1"/>
</dbReference>
<feature type="binding site" evidence="8">
    <location>
        <begin position="15"/>
        <end position="22"/>
    </location>
    <ligand>
        <name>GTP</name>
        <dbReference type="ChEBI" id="CHEBI:37565"/>
    </ligand>
</feature>
<evidence type="ECO:0000256" key="3">
    <source>
        <dbReference type="ARBA" id="ARBA00022741"/>
    </source>
</evidence>
<dbReference type="PROSITE" id="PS00301">
    <property type="entry name" value="G_TR_1"/>
    <property type="match status" value="1"/>
</dbReference>
<dbReference type="Pfam" id="PF00009">
    <property type="entry name" value="GTP_EFTU"/>
    <property type="match status" value="1"/>
</dbReference>
<dbReference type="PRINTS" id="PR00315">
    <property type="entry name" value="ELONGATNFCT"/>
</dbReference>
<dbReference type="Pfam" id="PF03764">
    <property type="entry name" value="EFG_IV"/>
    <property type="match status" value="1"/>
</dbReference>
<dbReference type="Gene3D" id="3.30.70.870">
    <property type="entry name" value="Elongation Factor G (Translational Gtpase), domain 3"/>
    <property type="match status" value="1"/>
</dbReference>
<dbReference type="Pfam" id="PF03144">
    <property type="entry name" value="GTP_EFTU_D2"/>
    <property type="match status" value="1"/>
</dbReference>
<dbReference type="GO" id="GO:0003924">
    <property type="term" value="F:GTPase activity"/>
    <property type="evidence" value="ECO:0007669"/>
    <property type="project" value="InterPro"/>
</dbReference>
<dbReference type="GO" id="GO:0003746">
    <property type="term" value="F:translation elongation factor activity"/>
    <property type="evidence" value="ECO:0007669"/>
    <property type="project" value="UniProtKB-UniRule"/>
</dbReference>
<dbReference type="CDD" id="cd16262">
    <property type="entry name" value="EFG_III"/>
    <property type="match status" value="1"/>
</dbReference>
<dbReference type="InterPro" id="IPR005517">
    <property type="entry name" value="Transl_elong_EFG/EF2_IV"/>
</dbReference>
<dbReference type="CDD" id="cd03713">
    <property type="entry name" value="EFG_mtEFG_C"/>
    <property type="match status" value="1"/>
</dbReference>
<evidence type="ECO:0000256" key="7">
    <source>
        <dbReference type="ARBA" id="ARBA00024731"/>
    </source>
</evidence>
<comment type="function">
    <text evidence="7 8">Catalyzes the GTP-dependent ribosomal translocation step during translation elongation. During this step, the ribosome changes from the pre-translocational (PRE) to the post-translocational (POST) state as the newly formed A-site-bound peptidyl-tRNA and P-site-bound deacylated tRNA move to the P and E sites, respectively. Catalyzes the coordinated movement of the two tRNA molecules, the mRNA and conformational changes in the ribosome.</text>
</comment>
<dbReference type="InterPro" id="IPR004161">
    <property type="entry name" value="EFTu-like_2"/>
</dbReference>
<dbReference type="RefSeq" id="WP_108115092.1">
    <property type="nucleotide sequence ID" value="NZ_QBKT01000005.1"/>
</dbReference>
<evidence type="ECO:0000256" key="1">
    <source>
        <dbReference type="ARBA" id="ARBA00005870"/>
    </source>
</evidence>
<dbReference type="HAMAP" id="MF_00054_B">
    <property type="entry name" value="EF_G_EF_2_B"/>
    <property type="match status" value="1"/>
</dbReference>
<dbReference type="InterPro" id="IPR009000">
    <property type="entry name" value="Transl_B-barrel_sf"/>
</dbReference>
<evidence type="ECO:0000259" key="9">
    <source>
        <dbReference type="PROSITE" id="PS51722"/>
    </source>
</evidence>
<dbReference type="Proteomes" id="UP000244090">
    <property type="component" value="Unassembled WGS sequence"/>
</dbReference>
<dbReference type="InterPro" id="IPR014721">
    <property type="entry name" value="Ribsml_uS5_D2-typ_fold_subgr"/>
</dbReference>
<proteinExistence type="inferred from homology"/>
<keyword evidence="8" id="KW-0963">Cytoplasm</keyword>
<evidence type="ECO:0000256" key="4">
    <source>
        <dbReference type="ARBA" id="ARBA00022768"/>
    </source>
</evidence>
<comment type="caution">
    <text evidence="10">The sequence shown here is derived from an EMBL/GenBank/DDBJ whole genome shotgun (WGS) entry which is preliminary data.</text>
</comment>
<dbReference type="InterPro" id="IPR005225">
    <property type="entry name" value="Small_GTP-bd"/>
</dbReference>
<dbReference type="EMBL" id="QBKT01000005">
    <property type="protein sequence ID" value="PTX60970.1"/>
    <property type="molecule type" value="Genomic_DNA"/>
</dbReference>
<dbReference type="InterPro" id="IPR020568">
    <property type="entry name" value="Ribosomal_Su5_D2-typ_SF"/>
</dbReference>
<dbReference type="InterPro" id="IPR041095">
    <property type="entry name" value="EFG_II"/>
</dbReference>
<dbReference type="CDD" id="cd01434">
    <property type="entry name" value="EFG_mtEFG1_IV"/>
    <property type="match status" value="1"/>
</dbReference>
<dbReference type="PANTHER" id="PTHR43261">
    <property type="entry name" value="TRANSLATION ELONGATION FACTOR G-RELATED"/>
    <property type="match status" value="1"/>
</dbReference>
<dbReference type="InterPro" id="IPR035649">
    <property type="entry name" value="EFG_V"/>
</dbReference>
<dbReference type="InterPro" id="IPR047872">
    <property type="entry name" value="EFG_IV"/>
</dbReference>
<dbReference type="SMART" id="SM00889">
    <property type="entry name" value="EFG_IV"/>
    <property type="match status" value="1"/>
</dbReference>
<feature type="domain" description="Tr-type G" evidence="9">
    <location>
        <begin position="6"/>
        <end position="295"/>
    </location>
</feature>
<dbReference type="FunFam" id="2.40.30.10:FF:000006">
    <property type="entry name" value="Elongation factor G"/>
    <property type="match status" value="1"/>
</dbReference>
<dbReference type="Gene3D" id="3.40.50.300">
    <property type="entry name" value="P-loop containing nucleotide triphosphate hydrolases"/>
    <property type="match status" value="1"/>
</dbReference>
<dbReference type="SUPFAM" id="SSF54980">
    <property type="entry name" value="EF-G C-terminal domain-like"/>
    <property type="match status" value="2"/>
</dbReference>
<dbReference type="Gene3D" id="3.30.70.240">
    <property type="match status" value="1"/>
</dbReference>
<dbReference type="NCBIfam" id="NF009381">
    <property type="entry name" value="PRK12740.1-5"/>
    <property type="match status" value="1"/>
</dbReference>
<evidence type="ECO:0000256" key="8">
    <source>
        <dbReference type="HAMAP-Rule" id="MF_00054"/>
    </source>
</evidence>
<dbReference type="GO" id="GO:0032790">
    <property type="term" value="P:ribosome disassembly"/>
    <property type="evidence" value="ECO:0007669"/>
    <property type="project" value="TreeGrafter"/>
</dbReference>
<evidence type="ECO:0000256" key="6">
    <source>
        <dbReference type="ARBA" id="ARBA00023134"/>
    </source>
</evidence>
<evidence type="ECO:0000313" key="10">
    <source>
        <dbReference type="EMBL" id="PTX60970.1"/>
    </source>
</evidence>
<keyword evidence="5 8" id="KW-0648">Protein biosynthesis</keyword>
<keyword evidence="11" id="KW-1185">Reference proteome</keyword>
<dbReference type="FunFam" id="3.30.70.870:FF:000001">
    <property type="entry name" value="Elongation factor G"/>
    <property type="match status" value="1"/>
</dbReference>
<dbReference type="PROSITE" id="PS51722">
    <property type="entry name" value="G_TR_2"/>
    <property type="match status" value="1"/>
</dbReference>
<dbReference type="SUPFAM" id="SSF52540">
    <property type="entry name" value="P-loop containing nucleoside triphosphate hydrolases"/>
    <property type="match status" value="1"/>
</dbReference>
<dbReference type="GO" id="GO:0005525">
    <property type="term" value="F:GTP binding"/>
    <property type="evidence" value="ECO:0007669"/>
    <property type="project" value="UniProtKB-UniRule"/>
</dbReference>
<dbReference type="SUPFAM" id="SSF50447">
    <property type="entry name" value="Translation proteins"/>
    <property type="match status" value="1"/>
</dbReference>
<comment type="similarity">
    <text evidence="1 8">Belongs to the TRAFAC class translation factor GTPase superfamily. Classic translation factor GTPase family. EF-G/EF-2 subfamily.</text>
</comment>
<dbReference type="InterPro" id="IPR009022">
    <property type="entry name" value="EFG_III"/>
</dbReference>
<dbReference type="FunFam" id="3.40.50.300:FF:000029">
    <property type="entry name" value="Elongation factor G"/>
    <property type="match status" value="1"/>
</dbReference>
<organism evidence="10 11">
    <name type="scientific">Kordia periserrulae</name>
    <dbReference type="NCBI Taxonomy" id="701523"/>
    <lineage>
        <taxon>Bacteria</taxon>
        <taxon>Pseudomonadati</taxon>
        <taxon>Bacteroidota</taxon>
        <taxon>Flavobacteriia</taxon>
        <taxon>Flavobacteriales</taxon>
        <taxon>Flavobacteriaceae</taxon>
        <taxon>Kordia</taxon>
    </lineage>
</organism>
<dbReference type="Pfam" id="PF00679">
    <property type="entry name" value="EFG_C"/>
    <property type="match status" value="1"/>
</dbReference>
<name>A0A2T6BY28_9FLAO</name>
<evidence type="ECO:0000313" key="11">
    <source>
        <dbReference type="Proteomes" id="UP000244090"/>
    </source>
</evidence>
<sequence>MARDLKYTRNIGIAAHIDAGKTTTTERILYYTGVSHKIGEVHDGAATMDWMEQEQERGITITSAATTCTWQFPLENAKPTPETKGYHFNIIDTPGHVDFTVEVNRSLRVLDGLVFLFSAVDGVEPQSETNWRLADNYKVPRIGFVNKMDRQGSNFANVCTQVKEMLGSNAVQIVLPIGDEADFKGIVDLVKNRAIVWHDETQGATFDVIDIPEDLKAEAAEARAHLIEEVATYDEELLEKFMEDENSITEEEIHAALRAAVMDMAIIPMICGSAFKNKGVQFLLDAVCRYLPSPVDKDDIKGTHPDTDEEISRKPSVKDPFAALAFKIATDPFVGRLAFFRAYSGRLDAGSYVLNNRSGKKERISRIYQMHSNKQNAIEYIEAGDIGAAVGFKDIKTGDTLSDEKNPIVLESMNFPDPVIGIAVEPKTKADVDKLGMALAKLAEEDPTFTVKTDEASGQTVISGMGELHLDIIVDRLRREFKVEVNQGEPQVEYKEALTRKAEHREVYKKQSGGRGKFGDIVFEMSPVDEDFVGDGLQFVDEIKGGRIPKEFIPAVEKGFKTAMLNGPLAGFEMDTMKIVLKDGSFHPVDSDALSFELAAKLGYKAAAKAAGAVILEPIMKLEVLTPEENMGDIVGDLNRRRGQVSDMSDRAGSKVVKATVPLSEMFGYVTSLRTLSSGRATSTMEFSHYAETPSNISEEVIAKSKGVTA</sequence>
<dbReference type="CDD" id="cd04088">
    <property type="entry name" value="EFG_mtEFG_II"/>
    <property type="match status" value="1"/>
</dbReference>
<dbReference type="Gene3D" id="3.30.230.10">
    <property type="match status" value="1"/>
</dbReference>
<dbReference type="InterPro" id="IPR027417">
    <property type="entry name" value="P-loop_NTPase"/>
</dbReference>
<dbReference type="PANTHER" id="PTHR43261:SF1">
    <property type="entry name" value="RIBOSOME-RELEASING FACTOR 2, MITOCHONDRIAL"/>
    <property type="match status" value="1"/>
</dbReference>
<protein>
    <recommendedName>
        <fullName evidence="2 8">Elongation factor G</fullName>
        <shortName evidence="8">EF-G</shortName>
    </recommendedName>
</protein>
<dbReference type="Gene3D" id="2.40.30.10">
    <property type="entry name" value="Translation factors"/>
    <property type="match status" value="1"/>
</dbReference>
<dbReference type="NCBIfam" id="TIGR00231">
    <property type="entry name" value="small_GTP"/>
    <property type="match status" value="1"/>
</dbReference>
<comment type="subcellular location">
    <subcellularLocation>
        <location evidence="8">Cytoplasm</location>
    </subcellularLocation>
</comment>
<feature type="binding site" evidence="8">
    <location>
        <begin position="92"/>
        <end position="96"/>
    </location>
    <ligand>
        <name>GTP</name>
        <dbReference type="ChEBI" id="CHEBI:37565"/>
    </ligand>
</feature>
<dbReference type="GO" id="GO:0005737">
    <property type="term" value="C:cytoplasm"/>
    <property type="evidence" value="ECO:0007669"/>
    <property type="project" value="UniProtKB-SubCell"/>
</dbReference>
<dbReference type="SMART" id="SM00838">
    <property type="entry name" value="EFG_C"/>
    <property type="match status" value="1"/>
</dbReference>
<evidence type="ECO:0000256" key="5">
    <source>
        <dbReference type="ARBA" id="ARBA00022917"/>
    </source>
</evidence>
<keyword evidence="6 8" id="KW-0342">GTP-binding</keyword>
<dbReference type="OrthoDB" id="9801591at2"/>
<evidence type="ECO:0000256" key="2">
    <source>
        <dbReference type="ARBA" id="ARBA00017872"/>
    </source>
</evidence>
<dbReference type="FunFam" id="3.30.70.240:FF:000001">
    <property type="entry name" value="Elongation factor G"/>
    <property type="match status" value="1"/>
</dbReference>
<dbReference type="CDD" id="cd01886">
    <property type="entry name" value="EF-G"/>
    <property type="match status" value="1"/>
</dbReference>
<dbReference type="InterPro" id="IPR000795">
    <property type="entry name" value="T_Tr_GTP-bd_dom"/>
</dbReference>
<dbReference type="SUPFAM" id="SSF54211">
    <property type="entry name" value="Ribosomal protein S5 domain 2-like"/>
    <property type="match status" value="1"/>
</dbReference>
<dbReference type="NCBIfam" id="TIGR00484">
    <property type="entry name" value="EF-G"/>
    <property type="match status" value="1"/>
</dbReference>
<dbReference type="InterPro" id="IPR000640">
    <property type="entry name" value="EFG_V-like"/>
</dbReference>
<reference evidence="10 11" key="1">
    <citation type="submission" date="2018-04" db="EMBL/GenBank/DDBJ databases">
        <title>Genomic Encyclopedia of Archaeal and Bacterial Type Strains, Phase II (KMG-II): from individual species to whole genera.</title>
        <authorList>
            <person name="Goeker M."/>
        </authorList>
    </citation>
    <scope>NUCLEOTIDE SEQUENCE [LARGE SCALE GENOMIC DNA]</scope>
    <source>
        <strain evidence="10 11">DSM 25731</strain>
    </source>
</reference>
<dbReference type="AlphaFoldDB" id="A0A2T6BY28"/>
<keyword evidence="3 8" id="KW-0547">Nucleotide-binding</keyword>
<keyword evidence="4 8" id="KW-0251">Elongation factor</keyword>